<name>A0ABU3VW75_9GAMM</name>
<dbReference type="InterPro" id="IPR051313">
    <property type="entry name" value="Bact_iron-sidero_bind"/>
</dbReference>
<keyword evidence="5" id="KW-0732">Signal</keyword>
<keyword evidence="4" id="KW-0408">Iron</keyword>
<dbReference type="SUPFAM" id="SSF53807">
    <property type="entry name" value="Helical backbone' metal receptor"/>
    <property type="match status" value="1"/>
</dbReference>
<dbReference type="Proteomes" id="UP001269819">
    <property type="component" value="Unassembled WGS sequence"/>
</dbReference>
<keyword evidence="8" id="KW-1185">Reference proteome</keyword>
<accession>A0ABU3VW75</accession>
<dbReference type="PANTHER" id="PTHR30532:SF1">
    <property type="entry name" value="IRON(3+)-HYDROXAMATE-BINDING PROTEIN FHUD"/>
    <property type="match status" value="1"/>
</dbReference>
<comment type="caution">
    <text evidence="7">The sequence shown here is derived from an EMBL/GenBank/DDBJ whole genome shotgun (WGS) entry which is preliminary data.</text>
</comment>
<dbReference type="PROSITE" id="PS50983">
    <property type="entry name" value="FE_B12_PBP"/>
    <property type="match status" value="1"/>
</dbReference>
<evidence type="ECO:0000256" key="1">
    <source>
        <dbReference type="ARBA" id="ARBA00004196"/>
    </source>
</evidence>
<comment type="similarity">
    <text evidence="2">Belongs to the bacterial solute-binding protein 8 family.</text>
</comment>
<dbReference type="PANTHER" id="PTHR30532">
    <property type="entry name" value="IRON III DICITRATE-BINDING PERIPLASMIC PROTEIN"/>
    <property type="match status" value="1"/>
</dbReference>
<evidence type="ECO:0000259" key="6">
    <source>
        <dbReference type="PROSITE" id="PS50983"/>
    </source>
</evidence>
<protein>
    <submittedName>
        <fullName evidence="7">ABC transporter substrate-binding protein</fullName>
    </submittedName>
</protein>
<dbReference type="Pfam" id="PF01497">
    <property type="entry name" value="Peripla_BP_2"/>
    <property type="match status" value="1"/>
</dbReference>
<keyword evidence="4" id="KW-0406">Ion transport</keyword>
<comment type="subcellular location">
    <subcellularLocation>
        <location evidence="1">Cell envelope</location>
    </subcellularLocation>
</comment>
<evidence type="ECO:0000313" key="7">
    <source>
        <dbReference type="EMBL" id="MDV2078540.1"/>
    </source>
</evidence>
<gene>
    <name evidence="7" type="ORF">RYS15_07580</name>
</gene>
<evidence type="ECO:0000313" key="8">
    <source>
        <dbReference type="Proteomes" id="UP001269819"/>
    </source>
</evidence>
<sequence length="333" mass="36908">MLPCCHLFRFRDLHALQSLGLVLAFWLLLAGALRADGAYPVVVKDDRPAPVTFTRAPQTVAAISAFGADVMAALGQPVQGVSTLNHRRPAYLGERVAAMVDLGEVHEPNLERLTELSPDLVIGLRQYTEPFERKFEEIGQFLAFDLMTYEDSDRAVVAVSRALGDEARGQALNAAFADDVAELAEAAPGGVSALLIWHWADTLYAFYDHHLSTTLMNRLQVTNAMGSTPTPEFKKPDAGVLTMEQLLRLNPDVILSFTGDDRPVSRHPVWQRLDAVRNNRVFRVSDQYVMPHGPIARELVLREMAHLFYPERFAAPADLPAAARARPLTFVSR</sequence>
<proteinExistence type="inferred from homology"/>
<evidence type="ECO:0000256" key="3">
    <source>
        <dbReference type="ARBA" id="ARBA00022448"/>
    </source>
</evidence>
<evidence type="ECO:0000256" key="2">
    <source>
        <dbReference type="ARBA" id="ARBA00008814"/>
    </source>
</evidence>
<dbReference type="RefSeq" id="WP_316973293.1">
    <property type="nucleotide sequence ID" value="NZ_JAWIIJ010000004.1"/>
</dbReference>
<keyword evidence="3" id="KW-0813">Transport</keyword>
<evidence type="ECO:0000256" key="5">
    <source>
        <dbReference type="ARBA" id="ARBA00022729"/>
    </source>
</evidence>
<dbReference type="EMBL" id="JAWIIJ010000004">
    <property type="protein sequence ID" value="MDV2078540.1"/>
    <property type="molecule type" value="Genomic_DNA"/>
</dbReference>
<keyword evidence="4" id="KW-0410">Iron transport</keyword>
<dbReference type="Gene3D" id="3.40.50.1980">
    <property type="entry name" value="Nitrogenase molybdenum iron protein domain"/>
    <property type="match status" value="2"/>
</dbReference>
<evidence type="ECO:0000256" key="4">
    <source>
        <dbReference type="ARBA" id="ARBA00022496"/>
    </source>
</evidence>
<feature type="domain" description="Fe/B12 periplasmic-binding" evidence="6">
    <location>
        <begin position="59"/>
        <end position="312"/>
    </location>
</feature>
<organism evidence="7 8">
    <name type="scientific">Marinobacter xestospongiae</name>
    <dbReference type="NCBI Taxonomy" id="994319"/>
    <lineage>
        <taxon>Bacteria</taxon>
        <taxon>Pseudomonadati</taxon>
        <taxon>Pseudomonadota</taxon>
        <taxon>Gammaproteobacteria</taxon>
        <taxon>Pseudomonadales</taxon>
        <taxon>Marinobacteraceae</taxon>
        <taxon>Marinobacter</taxon>
    </lineage>
</organism>
<dbReference type="InterPro" id="IPR002491">
    <property type="entry name" value="ABC_transptr_periplasmic_BD"/>
</dbReference>
<reference evidence="7 8" key="1">
    <citation type="submission" date="2023-10" db="EMBL/GenBank/DDBJ databases">
        <title>Characteristics and mechanism of a salt-tolerant marine origin heterotrophic nitrifying- aerobic denitrifying bacteria Marinobacter xestospongiae HN1.</title>
        <authorList>
            <person name="Qi R."/>
        </authorList>
    </citation>
    <scope>NUCLEOTIDE SEQUENCE [LARGE SCALE GENOMIC DNA]</scope>
    <source>
        <strain evidence="7 8">HN1</strain>
    </source>
</reference>